<protein>
    <submittedName>
        <fullName evidence="3">Cytochrome P450</fullName>
    </submittedName>
</protein>
<organism evidence="3 4">
    <name type="scientific">Aquiluna borgnonia</name>
    <dbReference type="NCBI Taxonomy" id="2499157"/>
    <lineage>
        <taxon>Bacteria</taxon>
        <taxon>Bacillati</taxon>
        <taxon>Actinomycetota</taxon>
        <taxon>Actinomycetes</taxon>
        <taxon>Micrococcales</taxon>
        <taxon>Microbacteriaceae</taxon>
        <taxon>Luna cluster</taxon>
        <taxon>Luna-1 subcluster</taxon>
        <taxon>Aquiluna</taxon>
    </lineage>
</organism>
<keyword evidence="2" id="KW-0560">Oxidoreductase</keyword>
<keyword evidence="4" id="KW-1185">Reference proteome</keyword>
<keyword evidence="2" id="KW-0479">Metal-binding</keyword>
<keyword evidence="2" id="KW-0503">Monooxygenase</keyword>
<dbReference type="InterPro" id="IPR002397">
    <property type="entry name" value="Cyt_P450_B"/>
</dbReference>
<proteinExistence type="inferred from homology"/>
<reference evidence="3 4" key="1">
    <citation type="submission" date="2020-05" db="EMBL/GenBank/DDBJ databases">
        <title>Aquirufa sp. strain 15G-AUS-rot a new Aquirufa species.</title>
        <authorList>
            <person name="Pitt A."/>
            <person name="Hahn M.W."/>
        </authorList>
    </citation>
    <scope>NUCLEOTIDE SEQUENCE [LARGE SCALE GENOMIC DNA]</scope>
    <source>
        <strain evidence="3 4">15G-AUS-rot</strain>
    </source>
</reference>
<dbReference type="Gene3D" id="1.10.630.10">
    <property type="entry name" value="Cytochrome P450"/>
    <property type="match status" value="1"/>
</dbReference>
<dbReference type="SUPFAM" id="SSF48264">
    <property type="entry name" value="Cytochrome P450"/>
    <property type="match status" value="1"/>
</dbReference>
<comment type="similarity">
    <text evidence="1 2">Belongs to the cytochrome P450 family.</text>
</comment>
<dbReference type="GO" id="GO:0016705">
    <property type="term" value="F:oxidoreductase activity, acting on paired donors, with incorporation or reduction of molecular oxygen"/>
    <property type="evidence" value="ECO:0007669"/>
    <property type="project" value="InterPro"/>
</dbReference>
<dbReference type="GO" id="GO:0005506">
    <property type="term" value="F:iron ion binding"/>
    <property type="evidence" value="ECO:0007669"/>
    <property type="project" value="InterPro"/>
</dbReference>
<dbReference type="Pfam" id="PF00067">
    <property type="entry name" value="p450"/>
    <property type="match status" value="1"/>
</dbReference>
<dbReference type="RefSeq" id="WP_173493968.1">
    <property type="nucleotide sequence ID" value="NZ_CP054056.1"/>
</dbReference>
<dbReference type="PANTHER" id="PTHR46696">
    <property type="entry name" value="P450, PUTATIVE (EUROFUNG)-RELATED"/>
    <property type="match status" value="1"/>
</dbReference>
<sequence>METEFHSATIEAPTIQQPAGANLFYDPLSYAIYDHPYDVYKQLRDNAPVYFSPRLGVYVLSRYADVQAAFKNHEQMISALGNDIDGTHDSYGKGNLVAQDPPRHTALRQSIRRVFALKEILAKEDGIRGIARELIRDMRSAGGGDFATEYALPFAFAISTRLIGLPGAKNDITWLIDHLSRSMERTVGEFGVPEDAAKSNAEAEDLIHEVVQKRFEQLAAGADPNVSDVITQVSTALQRGKVDADEVVGLTHLVYSASTDAPSALLTNCVAVLDKFPQLQVFLREHPEMITNFIEEVLRYDTPGQNVSRQTTVELTFSGVAIPANSRVMLLQGSANRDERVFENPDLFDVTRDFTKTPKIASFGDGIHACMGAPLARLMARITVEVLLEQPDEIRIVGFPERWVKQLVRGFSKLPIKFVSPGTKF</sequence>
<dbReference type="InterPro" id="IPR036396">
    <property type="entry name" value="Cyt_P450_sf"/>
</dbReference>
<keyword evidence="2" id="KW-0349">Heme</keyword>
<dbReference type="GO" id="GO:0004497">
    <property type="term" value="F:monooxygenase activity"/>
    <property type="evidence" value="ECO:0007669"/>
    <property type="project" value="UniProtKB-KW"/>
</dbReference>
<dbReference type="KEGG" id="aqg:HRU87_05765"/>
<evidence type="ECO:0000256" key="2">
    <source>
        <dbReference type="RuleBase" id="RU000461"/>
    </source>
</evidence>
<dbReference type="Proteomes" id="UP000501003">
    <property type="component" value="Chromosome"/>
</dbReference>
<dbReference type="PROSITE" id="PS00086">
    <property type="entry name" value="CYTOCHROME_P450"/>
    <property type="match status" value="1"/>
</dbReference>
<dbReference type="PRINTS" id="PR00359">
    <property type="entry name" value="BP450"/>
</dbReference>
<accession>A0A7D4TJH2</accession>
<gene>
    <name evidence="3" type="ORF">HRU87_05765</name>
</gene>
<dbReference type="InterPro" id="IPR017972">
    <property type="entry name" value="Cyt_P450_CS"/>
</dbReference>
<dbReference type="AlphaFoldDB" id="A0A7D4TJH2"/>
<evidence type="ECO:0000313" key="4">
    <source>
        <dbReference type="Proteomes" id="UP000501003"/>
    </source>
</evidence>
<dbReference type="GO" id="GO:0020037">
    <property type="term" value="F:heme binding"/>
    <property type="evidence" value="ECO:0007669"/>
    <property type="project" value="InterPro"/>
</dbReference>
<dbReference type="InterPro" id="IPR001128">
    <property type="entry name" value="Cyt_P450"/>
</dbReference>
<name>A0A7D4TJH2_9MICO</name>
<keyword evidence="2" id="KW-0408">Iron</keyword>
<evidence type="ECO:0000313" key="3">
    <source>
        <dbReference type="EMBL" id="QKJ25671.1"/>
    </source>
</evidence>
<dbReference type="EMBL" id="CP054056">
    <property type="protein sequence ID" value="QKJ25671.1"/>
    <property type="molecule type" value="Genomic_DNA"/>
</dbReference>
<evidence type="ECO:0000256" key="1">
    <source>
        <dbReference type="ARBA" id="ARBA00010617"/>
    </source>
</evidence>
<dbReference type="PANTHER" id="PTHR46696:SF1">
    <property type="entry name" value="CYTOCHROME P450 YJIB-RELATED"/>
    <property type="match status" value="1"/>
</dbReference>